<sequence length="80" mass="8833">MKAGVVSSCGEEGDEVRVWRGCWMRVGRVLAMERRGAQRGERRGDTEEEERGAGVAWSIGAIRLHTHRGVGNTEHWTVGG</sequence>
<dbReference type="Proteomes" id="UP000324222">
    <property type="component" value="Unassembled WGS sequence"/>
</dbReference>
<organism evidence="1 2">
    <name type="scientific">Portunus trituberculatus</name>
    <name type="common">Swimming crab</name>
    <name type="synonym">Neptunus trituberculatus</name>
    <dbReference type="NCBI Taxonomy" id="210409"/>
    <lineage>
        <taxon>Eukaryota</taxon>
        <taxon>Metazoa</taxon>
        <taxon>Ecdysozoa</taxon>
        <taxon>Arthropoda</taxon>
        <taxon>Crustacea</taxon>
        <taxon>Multicrustacea</taxon>
        <taxon>Malacostraca</taxon>
        <taxon>Eumalacostraca</taxon>
        <taxon>Eucarida</taxon>
        <taxon>Decapoda</taxon>
        <taxon>Pleocyemata</taxon>
        <taxon>Brachyura</taxon>
        <taxon>Eubrachyura</taxon>
        <taxon>Portunoidea</taxon>
        <taxon>Portunidae</taxon>
        <taxon>Portuninae</taxon>
        <taxon>Portunus</taxon>
    </lineage>
</organism>
<dbReference type="AlphaFoldDB" id="A0A5B7HYK0"/>
<dbReference type="EMBL" id="VSRR010039751">
    <property type="protein sequence ID" value="MPC74806.1"/>
    <property type="molecule type" value="Genomic_DNA"/>
</dbReference>
<protein>
    <submittedName>
        <fullName evidence="1">Uncharacterized protein</fullName>
    </submittedName>
</protein>
<gene>
    <name evidence="1" type="ORF">E2C01_069181</name>
</gene>
<keyword evidence="2" id="KW-1185">Reference proteome</keyword>
<comment type="caution">
    <text evidence="1">The sequence shown here is derived from an EMBL/GenBank/DDBJ whole genome shotgun (WGS) entry which is preliminary data.</text>
</comment>
<evidence type="ECO:0000313" key="2">
    <source>
        <dbReference type="Proteomes" id="UP000324222"/>
    </source>
</evidence>
<name>A0A5B7HYK0_PORTR</name>
<proteinExistence type="predicted"/>
<accession>A0A5B7HYK0</accession>
<reference evidence="1 2" key="1">
    <citation type="submission" date="2019-05" db="EMBL/GenBank/DDBJ databases">
        <title>Another draft genome of Portunus trituberculatus and its Hox gene families provides insights of decapod evolution.</title>
        <authorList>
            <person name="Jeong J.-H."/>
            <person name="Song I."/>
            <person name="Kim S."/>
            <person name="Choi T."/>
            <person name="Kim D."/>
            <person name="Ryu S."/>
            <person name="Kim W."/>
        </authorList>
    </citation>
    <scope>NUCLEOTIDE SEQUENCE [LARGE SCALE GENOMIC DNA]</scope>
    <source>
        <tissue evidence="1">Muscle</tissue>
    </source>
</reference>
<evidence type="ECO:0000313" key="1">
    <source>
        <dbReference type="EMBL" id="MPC74806.1"/>
    </source>
</evidence>